<dbReference type="GO" id="GO:0051301">
    <property type="term" value="P:cell division"/>
    <property type="evidence" value="ECO:0007669"/>
    <property type="project" value="UniProtKB-KW"/>
</dbReference>
<dbReference type="InterPro" id="IPR036565">
    <property type="entry name" value="Mur-like_cat_sf"/>
</dbReference>
<evidence type="ECO:0000259" key="9">
    <source>
        <dbReference type="Pfam" id="PF01225"/>
    </source>
</evidence>
<keyword evidence="4 7" id="KW-0573">Peptidoglycan synthesis</keyword>
<dbReference type="eggNOG" id="COG0769">
    <property type="taxonomic scope" value="Bacteria"/>
</dbReference>
<dbReference type="InterPro" id="IPR000713">
    <property type="entry name" value="Mur_ligase_N"/>
</dbReference>
<feature type="domain" description="Mur ligase N-terminal catalytic" evidence="9">
    <location>
        <begin position="18"/>
        <end position="91"/>
    </location>
</feature>
<dbReference type="GO" id="GO:0071555">
    <property type="term" value="P:cell wall organization"/>
    <property type="evidence" value="ECO:0007669"/>
    <property type="project" value="UniProtKB-KW"/>
</dbReference>
<keyword evidence="3 7" id="KW-0133">Cell shape</keyword>
<keyword evidence="7" id="KW-0963">Cytoplasm</keyword>
<dbReference type="InterPro" id="IPR005761">
    <property type="entry name" value="UDP-N-AcMur-Glu-dNH2Pim_ligase"/>
</dbReference>
<dbReference type="InterPro" id="IPR036615">
    <property type="entry name" value="Mur_ligase_C_dom_sf"/>
</dbReference>
<feature type="binding site" evidence="7">
    <location>
        <position position="172"/>
    </location>
    <ligand>
        <name>UDP-N-acetyl-alpha-D-muramoyl-L-alanyl-D-glutamate</name>
        <dbReference type="ChEBI" id="CHEBI:83900"/>
    </ligand>
</feature>
<dbReference type="Gene3D" id="3.40.1190.10">
    <property type="entry name" value="Mur-like, catalytic domain"/>
    <property type="match status" value="1"/>
</dbReference>
<feature type="binding site" evidence="7">
    <location>
        <position position="453"/>
    </location>
    <ligand>
        <name>meso-2,6-diaminopimelate</name>
        <dbReference type="ChEBI" id="CHEBI:57791"/>
    </ligand>
</feature>
<evidence type="ECO:0000256" key="2">
    <source>
        <dbReference type="ARBA" id="ARBA00022618"/>
    </source>
</evidence>
<dbReference type="PANTHER" id="PTHR23135">
    <property type="entry name" value="MUR LIGASE FAMILY MEMBER"/>
    <property type="match status" value="1"/>
</dbReference>
<dbReference type="GO" id="GO:0008360">
    <property type="term" value="P:regulation of cell shape"/>
    <property type="evidence" value="ECO:0007669"/>
    <property type="project" value="UniProtKB-KW"/>
</dbReference>
<protein>
    <recommendedName>
        <fullName evidence="7">UDP-N-acetylmuramoyl-L-alanyl-D-glutamate--2,6-diaminopimelate ligase</fullName>
        <ecNumber evidence="7">6.3.2.13</ecNumber>
    </recommendedName>
    <alternativeName>
        <fullName evidence="7">Meso-A2pm-adding enzyme</fullName>
    </alternativeName>
    <alternativeName>
        <fullName evidence="7">Meso-diaminopimelate-adding enzyme</fullName>
    </alternativeName>
    <alternativeName>
        <fullName evidence="7">UDP-MurNAc-L-Ala-D-Glu:meso-diaminopimelate ligase</fullName>
    </alternativeName>
    <alternativeName>
        <fullName evidence="7">UDP-MurNAc-tripeptide synthetase</fullName>
    </alternativeName>
    <alternativeName>
        <fullName evidence="7">UDP-N-acetylmuramyl-tripeptide synthetase</fullName>
    </alternativeName>
</protein>
<dbReference type="Gene3D" id="3.40.1390.10">
    <property type="entry name" value="MurE/MurF, N-terminal domain"/>
    <property type="match status" value="1"/>
</dbReference>
<feature type="binding site" evidence="7">
    <location>
        <position position="26"/>
    </location>
    <ligand>
        <name>UDP-N-acetyl-alpha-D-muramoyl-L-alanyl-D-glutamate</name>
        <dbReference type="ChEBI" id="CHEBI:83900"/>
    </ligand>
</feature>
<dbReference type="Pfam" id="PF01225">
    <property type="entry name" value="Mur_ligase"/>
    <property type="match status" value="1"/>
</dbReference>
<dbReference type="STRING" id="1280952.HJA_02070"/>
<dbReference type="NCBIfam" id="TIGR01085">
    <property type="entry name" value="murE"/>
    <property type="match status" value="1"/>
</dbReference>
<dbReference type="UniPathway" id="UPA00219"/>
<organism evidence="12 13">
    <name type="scientific">Hyphomonas jannaschiana VP2</name>
    <dbReference type="NCBI Taxonomy" id="1280952"/>
    <lineage>
        <taxon>Bacteria</taxon>
        <taxon>Pseudomonadati</taxon>
        <taxon>Pseudomonadota</taxon>
        <taxon>Alphaproteobacteria</taxon>
        <taxon>Hyphomonadales</taxon>
        <taxon>Hyphomonadaceae</taxon>
        <taxon>Hyphomonas</taxon>
    </lineage>
</organism>
<dbReference type="Gene3D" id="3.90.190.20">
    <property type="entry name" value="Mur ligase, C-terminal domain"/>
    <property type="match status" value="1"/>
</dbReference>
<feature type="domain" description="Mur ligase central" evidence="11">
    <location>
        <begin position="101"/>
        <end position="304"/>
    </location>
</feature>
<dbReference type="NCBIfam" id="NF001124">
    <property type="entry name" value="PRK00139.1-2"/>
    <property type="match status" value="1"/>
</dbReference>
<comment type="caution">
    <text evidence="7">Lacks conserved residue(s) required for the propagation of feature annotation.</text>
</comment>
<evidence type="ECO:0000256" key="7">
    <source>
        <dbReference type="HAMAP-Rule" id="MF_00208"/>
    </source>
</evidence>
<dbReference type="NCBIfam" id="NF001126">
    <property type="entry name" value="PRK00139.1-4"/>
    <property type="match status" value="1"/>
</dbReference>
<comment type="cofactor">
    <cofactor evidence="7">
        <name>Mg(2+)</name>
        <dbReference type="ChEBI" id="CHEBI:18420"/>
    </cofactor>
</comment>
<accession>A0A059FL73</accession>
<evidence type="ECO:0000259" key="10">
    <source>
        <dbReference type="Pfam" id="PF02875"/>
    </source>
</evidence>
<feature type="binding site" evidence="7">
    <location>
        <begin position="103"/>
        <end position="109"/>
    </location>
    <ligand>
        <name>ATP</name>
        <dbReference type="ChEBI" id="CHEBI:30616"/>
    </ligand>
</feature>
<dbReference type="GO" id="GO:0008765">
    <property type="term" value="F:UDP-N-acetylmuramoylalanyl-D-glutamate-2,6-diaminopimelate ligase activity"/>
    <property type="evidence" value="ECO:0007669"/>
    <property type="project" value="UniProtKB-UniRule"/>
</dbReference>
<comment type="function">
    <text evidence="7">Catalyzes the addition of meso-diaminopimelic acid to the nucleotide precursor UDP-N-acetylmuramoyl-L-alanyl-D-glutamate (UMAG) in the biosynthesis of bacterial cell-wall peptidoglycan.</text>
</comment>
<comment type="pathway">
    <text evidence="7 8">Cell wall biogenesis; peptidoglycan biosynthesis.</text>
</comment>
<name>A0A059FL73_9PROT</name>
<evidence type="ECO:0000259" key="11">
    <source>
        <dbReference type="Pfam" id="PF08245"/>
    </source>
</evidence>
<comment type="caution">
    <text evidence="12">The sequence shown here is derived from an EMBL/GenBank/DDBJ whole genome shotgun (WGS) entry which is preliminary data.</text>
</comment>
<feature type="binding site" evidence="7">
    <location>
        <begin position="145"/>
        <end position="146"/>
    </location>
    <ligand>
        <name>UDP-N-acetyl-alpha-D-muramoyl-L-alanyl-D-glutamate</name>
        <dbReference type="ChEBI" id="CHEBI:83900"/>
    </ligand>
</feature>
<feature type="modified residue" description="N6-carboxylysine" evidence="7">
    <location>
        <position position="212"/>
    </location>
</feature>
<dbReference type="GO" id="GO:0000287">
    <property type="term" value="F:magnesium ion binding"/>
    <property type="evidence" value="ECO:0007669"/>
    <property type="project" value="UniProtKB-UniRule"/>
</dbReference>
<dbReference type="PANTHER" id="PTHR23135:SF4">
    <property type="entry name" value="UDP-N-ACETYLMURAMOYL-L-ALANYL-D-GLUTAMATE--2,6-DIAMINOPIMELATE LIGASE MURE HOMOLOG, CHLOROPLASTIC"/>
    <property type="match status" value="1"/>
</dbReference>
<dbReference type="HAMAP" id="MF_00208">
    <property type="entry name" value="MurE"/>
    <property type="match status" value="1"/>
</dbReference>
<comment type="similarity">
    <text evidence="1 7">Belongs to the MurCDEF family. MurE subfamily.</text>
</comment>
<feature type="binding site" evidence="7">
    <location>
        <position position="180"/>
    </location>
    <ligand>
        <name>UDP-N-acetyl-alpha-D-muramoyl-L-alanyl-D-glutamate</name>
        <dbReference type="ChEBI" id="CHEBI:83900"/>
    </ligand>
</feature>
<keyword evidence="7" id="KW-0067">ATP-binding</keyword>
<keyword evidence="6 7" id="KW-0961">Cell wall biogenesis/degradation</keyword>
<keyword evidence="13" id="KW-1185">Reference proteome</keyword>
<dbReference type="Pfam" id="PF08245">
    <property type="entry name" value="Mur_ligase_M"/>
    <property type="match status" value="1"/>
</dbReference>
<evidence type="ECO:0000313" key="13">
    <source>
        <dbReference type="Proteomes" id="UP000024816"/>
    </source>
</evidence>
<keyword evidence="2 7" id="KW-0132">Cell division</keyword>
<comment type="subcellular location">
    <subcellularLocation>
        <location evidence="7 8">Cytoplasm</location>
    </subcellularLocation>
</comment>
<keyword evidence="7" id="KW-0547">Nucleotide-binding</keyword>
<dbReference type="RefSeq" id="WP_051597255.1">
    <property type="nucleotide sequence ID" value="NZ_ARYJ01000001.1"/>
</dbReference>
<evidence type="ECO:0000256" key="5">
    <source>
        <dbReference type="ARBA" id="ARBA00023306"/>
    </source>
</evidence>
<keyword evidence="5 7" id="KW-0131">Cell cycle</keyword>
<keyword evidence="7 12" id="KW-0436">Ligase</keyword>
<feature type="binding site" evidence="7">
    <location>
        <position position="377"/>
    </location>
    <ligand>
        <name>meso-2,6-diaminopimelate</name>
        <dbReference type="ChEBI" id="CHEBI:57791"/>
    </ligand>
</feature>
<dbReference type="GO" id="GO:0005737">
    <property type="term" value="C:cytoplasm"/>
    <property type="evidence" value="ECO:0007669"/>
    <property type="project" value="UniProtKB-SubCell"/>
</dbReference>
<evidence type="ECO:0000256" key="8">
    <source>
        <dbReference type="RuleBase" id="RU004135"/>
    </source>
</evidence>
<feature type="binding site" evidence="7">
    <location>
        <position position="178"/>
    </location>
    <ligand>
        <name>UDP-N-acetyl-alpha-D-muramoyl-L-alanyl-D-glutamate</name>
        <dbReference type="ChEBI" id="CHEBI:83900"/>
    </ligand>
</feature>
<proteinExistence type="inferred from homology"/>
<dbReference type="Pfam" id="PF02875">
    <property type="entry name" value="Mur_ligase_C"/>
    <property type="match status" value="1"/>
</dbReference>
<dbReference type="InterPro" id="IPR004101">
    <property type="entry name" value="Mur_ligase_C"/>
</dbReference>
<dbReference type="Proteomes" id="UP000024816">
    <property type="component" value="Unassembled WGS sequence"/>
</dbReference>
<dbReference type="EMBL" id="ARYJ01000001">
    <property type="protein sequence ID" value="KCZ91286.1"/>
    <property type="molecule type" value="Genomic_DNA"/>
</dbReference>
<dbReference type="PATRIC" id="fig|1280952.3.peg.420"/>
<dbReference type="AlphaFoldDB" id="A0A059FL73"/>
<reference evidence="12 13" key="1">
    <citation type="journal article" date="2014" name="Antonie Van Leeuwenhoek">
        <title>Hyphomonas beringensis sp. nov. and Hyphomonas chukchiensis sp. nov., isolated from surface seawater of the Bering Sea and Chukchi Sea.</title>
        <authorList>
            <person name="Li C."/>
            <person name="Lai Q."/>
            <person name="Li G."/>
            <person name="Dong C."/>
            <person name="Wang J."/>
            <person name="Liao Y."/>
            <person name="Shao Z."/>
        </authorList>
    </citation>
    <scope>NUCLEOTIDE SEQUENCE [LARGE SCALE GENOMIC DNA]</scope>
    <source>
        <strain evidence="12 13">VP2</strain>
    </source>
</reference>
<feature type="short sequence motif" description="Meso-diaminopimelate recognition motif" evidence="7">
    <location>
        <begin position="401"/>
        <end position="404"/>
    </location>
</feature>
<dbReference type="InterPro" id="IPR035911">
    <property type="entry name" value="MurE/MurF_N"/>
</dbReference>
<dbReference type="EC" id="6.3.2.13" evidence="7"/>
<feature type="binding site" evidence="7">
    <location>
        <begin position="401"/>
        <end position="404"/>
    </location>
    <ligand>
        <name>meso-2,6-diaminopimelate</name>
        <dbReference type="ChEBI" id="CHEBI:57791"/>
    </ligand>
</feature>
<evidence type="ECO:0000256" key="1">
    <source>
        <dbReference type="ARBA" id="ARBA00005898"/>
    </source>
</evidence>
<dbReference type="SUPFAM" id="SSF63418">
    <property type="entry name" value="MurE/MurF N-terminal domain"/>
    <property type="match status" value="1"/>
</dbReference>
<evidence type="ECO:0000256" key="4">
    <source>
        <dbReference type="ARBA" id="ARBA00022984"/>
    </source>
</evidence>
<evidence type="ECO:0000256" key="3">
    <source>
        <dbReference type="ARBA" id="ARBA00022960"/>
    </source>
</evidence>
<evidence type="ECO:0000256" key="6">
    <source>
        <dbReference type="ARBA" id="ARBA00023316"/>
    </source>
</evidence>
<feature type="domain" description="Mur ligase C-terminal" evidence="10">
    <location>
        <begin position="327"/>
        <end position="451"/>
    </location>
</feature>
<gene>
    <name evidence="7" type="primary">murE</name>
    <name evidence="12" type="ORF">HJA_02070</name>
</gene>
<dbReference type="GO" id="GO:0009252">
    <property type="term" value="P:peptidoglycan biosynthetic process"/>
    <property type="evidence" value="ECO:0007669"/>
    <property type="project" value="UniProtKB-UniRule"/>
</dbReference>
<evidence type="ECO:0000313" key="12">
    <source>
        <dbReference type="EMBL" id="KCZ91286.1"/>
    </source>
</evidence>
<comment type="catalytic activity">
    <reaction evidence="7">
        <text>UDP-N-acetyl-alpha-D-muramoyl-L-alanyl-D-glutamate + meso-2,6-diaminopimelate + ATP = UDP-N-acetyl-alpha-D-muramoyl-L-alanyl-gamma-D-glutamyl-meso-2,6-diaminopimelate + ADP + phosphate + H(+)</text>
        <dbReference type="Rhea" id="RHEA:23676"/>
        <dbReference type="ChEBI" id="CHEBI:15378"/>
        <dbReference type="ChEBI" id="CHEBI:30616"/>
        <dbReference type="ChEBI" id="CHEBI:43474"/>
        <dbReference type="ChEBI" id="CHEBI:57791"/>
        <dbReference type="ChEBI" id="CHEBI:83900"/>
        <dbReference type="ChEBI" id="CHEBI:83905"/>
        <dbReference type="ChEBI" id="CHEBI:456216"/>
        <dbReference type="EC" id="6.3.2.13"/>
    </reaction>
</comment>
<feature type="binding site" evidence="7">
    <location>
        <position position="449"/>
    </location>
    <ligand>
        <name>meso-2,6-diaminopimelate</name>
        <dbReference type="ChEBI" id="CHEBI:57791"/>
    </ligand>
</feature>
<dbReference type="InterPro" id="IPR013221">
    <property type="entry name" value="Mur_ligase_cen"/>
</dbReference>
<sequence length="480" mass="51460">MTCKLKDLFPDAPHGDIEITGMTADSRRVKPGYLFAALKGSVTDGRQFIPDAIGKGAVAILSDAGAEDVSVAHIIDEEPRRALALAAKRFYNSQPGTVVAVTGTNGKSSTVDFCRQIWARAGLKSASMGTLGAIGPEGHIDVGHTTPDPVTIHETLAELTRQGVTHCAMEASSHGLEQHRLDGVDLSAVAFLNFTQDHLDYHQTMEEYLSAKLRLFRELGRPGLPAIVNADSEQCNDFEAAALGNLMPIVSFGWRGEDLWIDEIMPRATGQVLNLFWRDVEQKPLELPLIGEFQALNALAAAAICLSLGMEFDQVADGLTHLQPVKGRMEFVGKTETGAAVFVDYAHTPDGLDVLLRAVRPHTAGNLKVIFGCGGDRDARKRPLMGEIAARQADDVIVTDDNPRTEDAAGIRKQVLAGCPGAREIGDRGEAIRTVIAELKKGDTLVIAGKGHETGQIIGKEVHPFSDQDTARDALGAGRA</sequence>
<dbReference type="SUPFAM" id="SSF53623">
    <property type="entry name" value="MurD-like peptide ligases, catalytic domain"/>
    <property type="match status" value="1"/>
</dbReference>
<comment type="PTM">
    <text evidence="7">Carboxylation is probably crucial for Mg(2+) binding and, consequently, for the gamma-phosphate positioning of ATP.</text>
</comment>
<dbReference type="GO" id="GO:0005524">
    <property type="term" value="F:ATP binding"/>
    <property type="evidence" value="ECO:0007669"/>
    <property type="project" value="UniProtKB-UniRule"/>
</dbReference>
<dbReference type="SUPFAM" id="SSF53244">
    <property type="entry name" value="MurD-like peptide ligases, peptide-binding domain"/>
    <property type="match status" value="1"/>
</dbReference>
<keyword evidence="7" id="KW-0460">Magnesium</keyword>